<keyword evidence="2" id="KW-1185">Reference proteome</keyword>
<evidence type="ECO:0000313" key="2">
    <source>
        <dbReference type="Proteomes" id="UP000035704"/>
    </source>
</evidence>
<dbReference type="OrthoDB" id="1956193at2"/>
<dbReference type="EMBL" id="CP009687">
    <property type="protein sequence ID" value="AKL95655.1"/>
    <property type="molecule type" value="Genomic_DNA"/>
</dbReference>
<protein>
    <submittedName>
        <fullName evidence="1">Uncharacterized protein</fullName>
    </submittedName>
</protein>
<dbReference type="PATRIC" id="fig|84022.5.peg.500"/>
<dbReference type="AlphaFoldDB" id="A0A0D8I9P5"/>
<dbReference type="KEGG" id="cace:CACET_c22090"/>
<dbReference type="Proteomes" id="UP000035704">
    <property type="component" value="Chromosome"/>
</dbReference>
<proteinExistence type="predicted"/>
<organism evidence="1 2">
    <name type="scientific">Clostridium aceticum</name>
    <dbReference type="NCBI Taxonomy" id="84022"/>
    <lineage>
        <taxon>Bacteria</taxon>
        <taxon>Bacillati</taxon>
        <taxon>Bacillota</taxon>
        <taxon>Clostridia</taxon>
        <taxon>Eubacteriales</taxon>
        <taxon>Clostridiaceae</taxon>
        <taxon>Clostridium</taxon>
    </lineage>
</organism>
<sequence length="69" mass="7621">MKDDKEKMVIGYSYEGKPIIKTSSEIASCCCIMCSECGKLLDSQGGPKEILCEDCASRKKVIQKEDVLI</sequence>
<dbReference type="RefSeq" id="WP_044825038.1">
    <property type="nucleotide sequence ID" value="NZ_CP009687.1"/>
</dbReference>
<evidence type="ECO:0000313" key="1">
    <source>
        <dbReference type="EMBL" id="AKL95655.1"/>
    </source>
</evidence>
<dbReference type="STRING" id="84022.CACET_c22090"/>
<gene>
    <name evidence="1" type="ORF">CACET_c22090</name>
</gene>
<accession>A0A0D8I9P5</accession>
<name>A0A0D8I9P5_9CLOT</name>
<reference evidence="1 2" key="1">
    <citation type="submission" date="2014-10" db="EMBL/GenBank/DDBJ databases">
        <title>Genome sequence of Clostridium aceticum DSM 1496.</title>
        <authorList>
            <person name="Poehlein A."/>
            <person name="Schiel-Bengelsdorf B."/>
            <person name="Gottschalk G."/>
            <person name="Duerre P."/>
            <person name="Daniel R."/>
        </authorList>
    </citation>
    <scope>NUCLEOTIDE SEQUENCE [LARGE SCALE GENOMIC DNA]</scope>
    <source>
        <strain evidence="1 2">DSM 1496</strain>
    </source>
</reference>